<gene>
    <name evidence="2" type="ORF">H920_16044</name>
</gene>
<keyword evidence="3" id="KW-1185">Reference proteome</keyword>
<sequence length="229" mass="24822">MSSAGKSWIMLKRASSEDTLNKPGSTSSSGIVRLKKTATAGAISELTESRLRTTAEPSWHIHLARQADWHINQNGGTVQATVSSRSSEKAPNLQFLGQGMQGMGQRQHHHSATAWRDPARTPRLPLSAQTWLTEAASPTSKTKPRASQQGQRAEEERERRKEEKRSRTRGGTKATGQQAPDGHAVGQVQAGLPPNASEQPGTVLPAGCDVVSNKLMVWYTEKEIQKGNG</sequence>
<evidence type="ECO:0000256" key="1">
    <source>
        <dbReference type="SAM" id="MobiDB-lite"/>
    </source>
</evidence>
<evidence type="ECO:0000313" key="3">
    <source>
        <dbReference type="Proteomes" id="UP000028990"/>
    </source>
</evidence>
<dbReference type="AlphaFoldDB" id="A0A091CWK1"/>
<dbReference type="Proteomes" id="UP000028990">
    <property type="component" value="Unassembled WGS sequence"/>
</dbReference>
<dbReference type="EMBL" id="KN124007">
    <property type="protein sequence ID" value="KFO22568.1"/>
    <property type="molecule type" value="Genomic_DNA"/>
</dbReference>
<feature type="region of interest" description="Disordered" evidence="1">
    <location>
        <begin position="100"/>
        <end position="206"/>
    </location>
</feature>
<feature type="compositionally biased region" description="Basic and acidic residues" evidence="1">
    <location>
        <begin position="152"/>
        <end position="165"/>
    </location>
</feature>
<feature type="compositionally biased region" description="Polar residues" evidence="1">
    <location>
        <begin position="127"/>
        <end position="141"/>
    </location>
</feature>
<accession>A0A091CWK1</accession>
<protein>
    <submittedName>
        <fullName evidence="2">Cytospin-B</fullName>
    </submittedName>
</protein>
<evidence type="ECO:0000313" key="2">
    <source>
        <dbReference type="EMBL" id="KFO22568.1"/>
    </source>
</evidence>
<organism evidence="2 3">
    <name type="scientific">Fukomys damarensis</name>
    <name type="common">Damaraland mole rat</name>
    <name type="synonym">Cryptomys damarensis</name>
    <dbReference type="NCBI Taxonomy" id="885580"/>
    <lineage>
        <taxon>Eukaryota</taxon>
        <taxon>Metazoa</taxon>
        <taxon>Chordata</taxon>
        <taxon>Craniata</taxon>
        <taxon>Vertebrata</taxon>
        <taxon>Euteleostomi</taxon>
        <taxon>Mammalia</taxon>
        <taxon>Eutheria</taxon>
        <taxon>Euarchontoglires</taxon>
        <taxon>Glires</taxon>
        <taxon>Rodentia</taxon>
        <taxon>Hystricomorpha</taxon>
        <taxon>Bathyergidae</taxon>
        <taxon>Fukomys</taxon>
    </lineage>
</organism>
<feature type="region of interest" description="Disordered" evidence="1">
    <location>
        <begin position="13"/>
        <end position="32"/>
    </location>
</feature>
<name>A0A091CWK1_FUKDA</name>
<proteinExistence type="predicted"/>
<reference evidence="2 3" key="1">
    <citation type="submission" date="2013-11" db="EMBL/GenBank/DDBJ databases">
        <title>The Damaraland mole rat (Fukomys damarensis) genome and evolution of African mole rats.</title>
        <authorList>
            <person name="Gladyshev V.N."/>
            <person name="Fang X."/>
        </authorList>
    </citation>
    <scope>NUCLEOTIDE SEQUENCE [LARGE SCALE GENOMIC DNA]</scope>
    <source>
        <tissue evidence="2">Liver</tissue>
    </source>
</reference>